<dbReference type="EMBL" id="CP011125">
    <property type="protein sequence ID" value="AKF10024.1"/>
    <property type="molecule type" value="Genomic_DNA"/>
</dbReference>
<accession>A0A0F6SH89</accession>
<evidence type="ECO:0000313" key="2">
    <source>
        <dbReference type="Proteomes" id="UP000034883"/>
    </source>
</evidence>
<proteinExistence type="predicted"/>
<sequence length="72" mass="7823">MSGAETFDAFLDELREDGAGSRVGLERRDEAVQLRINVSITAICEELMQAIELLECVGEVAHSSPIDSAMEP</sequence>
<dbReference type="AlphaFoldDB" id="A0A0F6SH89"/>
<keyword evidence="2" id="KW-1185">Reference proteome</keyword>
<name>A0A0F6SH89_9BACT</name>
<dbReference type="Proteomes" id="UP000034883">
    <property type="component" value="Chromosome"/>
</dbReference>
<dbReference type="KEGG" id="samy:DB32_007173"/>
<reference evidence="1 2" key="1">
    <citation type="submission" date="2015-03" db="EMBL/GenBank/DDBJ databases">
        <title>Genome assembly of Sandaracinus amylolyticus DSM 53668.</title>
        <authorList>
            <person name="Sharma G."/>
            <person name="Subramanian S."/>
        </authorList>
    </citation>
    <scope>NUCLEOTIDE SEQUENCE [LARGE SCALE GENOMIC DNA]</scope>
    <source>
        <strain evidence="1 2">DSM 53668</strain>
    </source>
</reference>
<organism evidence="1 2">
    <name type="scientific">Sandaracinus amylolyticus</name>
    <dbReference type="NCBI Taxonomy" id="927083"/>
    <lineage>
        <taxon>Bacteria</taxon>
        <taxon>Pseudomonadati</taxon>
        <taxon>Myxococcota</taxon>
        <taxon>Polyangia</taxon>
        <taxon>Polyangiales</taxon>
        <taxon>Sandaracinaceae</taxon>
        <taxon>Sandaracinus</taxon>
    </lineage>
</organism>
<gene>
    <name evidence="1" type="ORF">DB32_007173</name>
</gene>
<evidence type="ECO:0000313" key="1">
    <source>
        <dbReference type="EMBL" id="AKF10024.1"/>
    </source>
</evidence>
<protein>
    <submittedName>
        <fullName evidence="1">Uncharacterized protein</fullName>
    </submittedName>
</protein>